<protein>
    <submittedName>
        <fullName evidence="2">Histidine phosphatase family protein</fullName>
    </submittedName>
</protein>
<dbReference type="Gene3D" id="3.40.50.1240">
    <property type="entry name" value="Phosphoglycerate mutase-like"/>
    <property type="match status" value="1"/>
</dbReference>
<dbReference type="InterPro" id="IPR029033">
    <property type="entry name" value="His_PPase_superfam"/>
</dbReference>
<comment type="caution">
    <text evidence="2">The sequence shown here is derived from an EMBL/GenBank/DDBJ whole genome shotgun (WGS) entry which is preliminary data.</text>
</comment>
<dbReference type="SUPFAM" id="SSF53254">
    <property type="entry name" value="Phosphoglycerate mutase-like"/>
    <property type="match status" value="1"/>
</dbReference>
<dbReference type="RefSeq" id="WP_405277704.1">
    <property type="nucleotide sequence ID" value="NZ_CP144380.1"/>
</dbReference>
<evidence type="ECO:0000313" key="3">
    <source>
        <dbReference type="Proteomes" id="UP001484239"/>
    </source>
</evidence>
<dbReference type="PANTHER" id="PTHR47623:SF1">
    <property type="entry name" value="OS09G0287300 PROTEIN"/>
    <property type="match status" value="1"/>
</dbReference>
<dbReference type="Proteomes" id="UP001484239">
    <property type="component" value="Unassembled WGS sequence"/>
</dbReference>
<sequence length="176" mass="19250">MKTLILFRHAKSDHPGGTTDHERPLASRGRRDAPAMARWLAERGLVPGKVLCSDSVRTRQTLALMVDEWGEMDDVTTPSIGYRPGLYLASAVRILSLAAAEAGDADSVMVVGHNPGMHDLAQALAEPAATPAHRRLARKFPTAAAAVLSFDIARWEELATRRGELSTFMRPRDLDR</sequence>
<dbReference type="PANTHER" id="PTHR47623">
    <property type="entry name" value="OS09G0287300 PROTEIN"/>
    <property type="match status" value="1"/>
</dbReference>
<keyword evidence="3" id="KW-1185">Reference proteome</keyword>
<evidence type="ECO:0000256" key="1">
    <source>
        <dbReference type="SAM" id="MobiDB-lite"/>
    </source>
</evidence>
<evidence type="ECO:0000313" key="2">
    <source>
        <dbReference type="EMBL" id="MEK9500057.1"/>
    </source>
</evidence>
<gene>
    <name evidence="2" type="ORF">WI372_03625</name>
</gene>
<name>A0ABU9E5P4_9BACT</name>
<reference evidence="2 3" key="1">
    <citation type="submission" date="2024-02" db="EMBL/GenBank/DDBJ databases">
        <title>A novel Gemmatimonadota bacterium.</title>
        <authorList>
            <person name="Du Z.-J."/>
            <person name="Ye Y.-Q."/>
        </authorList>
    </citation>
    <scope>NUCLEOTIDE SEQUENCE [LARGE SCALE GENOMIC DNA]</scope>
    <source>
        <strain evidence="2 3">DH-20</strain>
    </source>
</reference>
<dbReference type="Pfam" id="PF00300">
    <property type="entry name" value="His_Phos_1"/>
    <property type="match status" value="1"/>
</dbReference>
<organism evidence="2 3">
    <name type="scientific">Gaopeijia maritima</name>
    <dbReference type="NCBI Taxonomy" id="3119007"/>
    <lineage>
        <taxon>Bacteria</taxon>
        <taxon>Pseudomonadati</taxon>
        <taxon>Gemmatimonadota</taxon>
        <taxon>Longimicrobiia</taxon>
        <taxon>Gaopeijiales</taxon>
        <taxon>Gaopeijiaceae</taxon>
        <taxon>Gaopeijia</taxon>
    </lineage>
</organism>
<dbReference type="EMBL" id="JBBHLI010000001">
    <property type="protein sequence ID" value="MEK9500057.1"/>
    <property type="molecule type" value="Genomic_DNA"/>
</dbReference>
<dbReference type="InterPro" id="IPR013078">
    <property type="entry name" value="His_Pase_superF_clade-1"/>
</dbReference>
<dbReference type="SMART" id="SM00855">
    <property type="entry name" value="PGAM"/>
    <property type="match status" value="1"/>
</dbReference>
<feature type="region of interest" description="Disordered" evidence="1">
    <location>
        <begin position="11"/>
        <end position="31"/>
    </location>
</feature>
<proteinExistence type="predicted"/>
<accession>A0ABU9E5P4</accession>
<dbReference type="CDD" id="cd07067">
    <property type="entry name" value="HP_PGM_like"/>
    <property type="match status" value="1"/>
</dbReference>